<dbReference type="AlphaFoldDB" id="A0AAE8U449"/>
<protein>
    <submittedName>
        <fullName evidence="2">Uncharacterized protein</fullName>
    </submittedName>
</protein>
<proteinExistence type="predicted"/>
<dbReference type="EMBL" id="SIKX01000001">
    <property type="protein sequence ID" value="TBF19510.1"/>
    <property type="molecule type" value="Genomic_DNA"/>
</dbReference>
<dbReference type="EMBL" id="WUFC01000009">
    <property type="protein sequence ID" value="NEI48614.1"/>
    <property type="molecule type" value="Genomic_DNA"/>
</dbReference>
<dbReference type="InterPro" id="IPR046901">
    <property type="entry name" value="ABC-3C_MC5"/>
</dbReference>
<accession>A0AAE8U449</accession>
<dbReference type="Proteomes" id="UP000661163">
    <property type="component" value="Unassembled WGS sequence"/>
</dbReference>
<reference evidence="1 4" key="2">
    <citation type="submission" date="2019-12" db="EMBL/GenBank/DDBJ databases">
        <title>Rhizobium genotypes associated with high levels of biological nitrogen fixation by grain legumes in a temperate-maritime cropping system.</title>
        <authorList>
            <person name="Maluk M."/>
            <person name="Francesc Ferrando Molina F."/>
            <person name="Lopez Del Egido L."/>
            <person name="Lafos M."/>
            <person name="Langarica-Fuentes A."/>
            <person name="Gebre Yohannes G."/>
            <person name="Young M.W."/>
            <person name="Martin P."/>
            <person name="Gantlett R."/>
            <person name="Kenicer G."/>
            <person name="Hawes C."/>
            <person name="Begg G.S."/>
            <person name="Quilliam R.S."/>
            <person name="Squire G.R."/>
            <person name="Poole P.S."/>
            <person name="Young P.W."/>
            <person name="Iannetta P.M."/>
            <person name="James E.K."/>
        </authorList>
    </citation>
    <scope>NUCLEOTIDE SEQUENCE [LARGE SCALE GENOMIC DNA]</scope>
    <source>
        <strain evidence="1 4">JHI985</strain>
    </source>
</reference>
<dbReference type="Pfam" id="PF20291">
    <property type="entry name" value="MC5"/>
    <property type="match status" value="1"/>
</dbReference>
<organism evidence="2 3">
    <name type="scientific">Rhizobium ruizarguesonis</name>
    <dbReference type="NCBI Taxonomy" id="2081791"/>
    <lineage>
        <taxon>Bacteria</taxon>
        <taxon>Pseudomonadati</taxon>
        <taxon>Pseudomonadota</taxon>
        <taxon>Alphaproteobacteria</taxon>
        <taxon>Hyphomicrobiales</taxon>
        <taxon>Rhizobiaceae</taxon>
        <taxon>Rhizobium/Agrobacterium group</taxon>
        <taxon>Rhizobium</taxon>
    </lineage>
</organism>
<gene>
    <name evidence="2" type="ORF">ELG94_14840</name>
    <name evidence="1" type="ORF">GR217_12995</name>
</gene>
<evidence type="ECO:0000313" key="4">
    <source>
        <dbReference type="Proteomes" id="UP000661163"/>
    </source>
</evidence>
<evidence type="ECO:0000313" key="3">
    <source>
        <dbReference type="Proteomes" id="UP000291892"/>
    </source>
</evidence>
<evidence type="ECO:0000313" key="1">
    <source>
        <dbReference type="EMBL" id="NEI48614.1"/>
    </source>
</evidence>
<comment type="caution">
    <text evidence="2">The sequence shown here is derived from an EMBL/GenBank/DDBJ whole genome shotgun (WGS) entry which is preliminary data.</text>
</comment>
<evidence type="ECO:0000313" key="2">
    <source>
        <dbReference type="EMBL" id="TBF19510.1"/>
    </source>
</evidence>
<name>A0AAE8U449_9HYPH</name>
<reference evidence="2 3" key="1">
    <citation type="submission" date="2019-02" db="EMBL/GenBank/DDBJ databases">
        <title>The genomic architecture of introgression among sibling species of bacteria.</title>
        <authorList>
            <person name="Cavassim M.I.A."/>
            <person name="Moeskjaer S."/>
            <person name="Moslemi C."/>
            <person name="Fields B."/>
            <person name="Bachmann A."/>
            <person name="Vilhjalmsson B."/>
            <person name="Schierup M.H."/>
            <person name="Young J.P.W."/>
            <person name="Andersen S.U."/>
        </authorList>
    </citation>
    <scope>NUCLEOTIDE SEQUENCE [LARGE SCALE GENOMIC DNA]</scope>
    <source>
        <strain evidence="2 3">SM42</strain>
    </source>
</reference>
<sequence length="174" mass="20036">MFTISYSAAYDPFHTVFRFASLLLNSPDQSQRFGVLQISDFYLCFPWFLSDVSAPRSVSGFQKNRNELVRRYKANSYDLTPTASTLFERMEPIQLAALSAMLSKKIVEENESQGTIRILPSMLSQRLRKSIEQHTLDNRELVSFLSAELPKIPLAGKDGLKYRTGLKEYRYDYV</sequence>
<dbReference type="Proteomes" id="UP000291892">
    <property type="component" value="Unassembled WGS sequence"/>
</dbReference>
<dbReference type="RefSeq" id="WP_130681965.1">
    <property type="nucleotide sequence ID" value="NZ_JAJAEH010000004.1"/>
</dbReference>